<dbReference type="InterPro" id="IPR017853">
    <property type="entry name" value="GH"/>
</dbReference>
<gene>
    <name evidence="5" type="ORF">H6P81_007806</name>
</gene>
<feature type="compositionally biased region" description="Basic residues" evidence="2">
    <location>
        <begin position="98"/>
        <end position="107"/>
    </location>
</feature>
<evidence type="ECO:0000313" key="5">
    <source>
        <dbReference type="EMBL" id="KAG9454902.1"/>
    </source>
</evidence>
<dbReference type="SUPFAM" id="SSF51011">
    <property type="entry name" value="Glycosyl hydrolase domain"/>
    <property type="match status" value="1"/>
</dbReference>
<evidence type="ECO:0000259" key="3">
    <source>
        <dbReference type="Pfam" id="PF01055"/>
    </source>
</evidence>
<dbReference type="CDD" id="cd14752">
    <property type="entry name" value="GH31_N"/>
    <property type="match status" value="1"/>
</dbReference>
<dbReference type="GO" id="GO:0030246">
    <property type="term" value="F:carbohydrate binding"/>
    <property type="evidence" value="ECO:0007669"/>
    <property type="project" value="InterPro"/>
</dbReference>
<proteinExistence type="inferred from homology"/>
<dbReference type="Pfam" id="PF03140">
    <property type="entry name" value="DUF247"/>
    <property type="match status" value="2"/>
</dbReference>
<dbReference type="InterPro" id="IPR052990">
    <property type="entry name" value="Sulfoquinovosidase_GH31"/>
</dbReference>
<name>A0AAV7F4L0_ARIFI</name>
<dbReference type="InterPro" id="IPR011013">
    <property type="entry name" value="Gal_mutarotase_sf_dom"/>
</dbReference>
<dbReference type="PANTHER" id="PTHR46959:SF2">
    <property type="entry name" value="SULFOQUINOVOSIDASE"/>
    <property type="match status" value="1"/>
</dbReference>
<sequence>MGEAVHLPGAYPTYIADICSRYYRPQPVSIGPYHHDHPNLKKMQIHKPRALHHFLDRSDKPKEAYLKVAGAEGAAAHGLVRGTGSHLAAEQRDCSPLKRGRRGKKTKNSSSPSSSSSFPGGNPAPETGRKIGHHLLDVFRQSLLIAERCTKKLPLFCTHNLLCLNNFVFRSAKELHAAEVQFQKMDKYGFEDMAFRDGVLSVPVMVVGDYYSKTAFLNLIAFERLHPDTHHEVTSYVFFIKSLITSAEDVALLRSEGILEIAMGTDESTAELFNKLVEDVYINPSSRAYTVLLQLQAFYMDSMKKWNKRLRRWRYYLKETHFRSPWTVLSLMAAVFLVAKKIQSLKMDTPRIAASCSRDREKEKDELRRKIRKKMTEIYVHEYRTGQTPKKLENRRMQFIPFTPYLRKLIGPSLIWWKRLRYSNRVSSKHHKHLNNPFPSAPKSLPYFNGSLFFNLSKLPGDQIFPIGNDFQLLWSSESGGYLRISHKSTPNKIIFSTVPGKAFVSAASADTEAEESRGSFVIKNGDVHFSCKHQSVEEIRVIDLPKGAGESNHLEDVSWFSSFEPNTNLSEIFEDAKDVKYPALLVTGWVFSRKKLEKFVNGDLELDTRKLNFRGIRRLWIVAKYWVLFDQKNSNQVGFQVKFGRPSVKVFPARASKFFSSLRGKLSRRLRLLVRTRGFSLLSLEDDEKEDTVKEFLEINRVFLTYSSEKDEKFYGFGEQFSYMEFKGRRVPIFVQEQGIGRGDQPITLAANLVSYRAGGDQCTTYAPSPFYMTSKMRSLYLEGYDYSIFDLTKHDRVQIQLYGSTASGRILQGESPAELIEHFTATSGRLPELPNWIISGAVVGMQGGTSAVKHVWEQLKEYDVPISAFWLQDWVGQRKTVIGSQLWWNWEVDKIHYPGWAQLVQDLCRENIRVMAYCNPCLVPMNDKPNVQKNLFDEAQKLGIFVKDRTGETYMMPNTAFDVGMLDFTHPATKPWFKQILREMVENGIHGWMADFGEGLPLDACLFSGEDPISAHNRYPELWAQINREFVDEWKSEGGNLEESLVFFVRAGFRESPRWAMLFWEGDQMVSWQKNDGIKSAVVGLLSSGLSGYAFNHSDIGGYCSVSVPFIRYQRDEELLLRWIELNAFNTVFRTHEGNKPSANKQFYSSSHTLSHFARFAKVYKAWEFYRIQLVKEGAQKGLPVSRHLFLHFPNDDHVHSLTYQQFLVGTEILVAPVVDKGKKEVKVYFPFTRGYSWKHIWTGTLYSRPSDQEFQKQHGCEAWVEAPIGFPAVFVKIGSSIGEKFLSNLRELHIL</sequence>
<dbReference type="InterPro" id="IPR044112">
    <property type="entry name" value="YihQ_TIM-like"/>
</dbReference>
<reference evidence="5 6" key="1">
    <citation type="submission" date="2021-07" db="EMBL/GenBank/DDBJ databases">
        <title>The Aristolochia fimbriata genome: insights into angiosperm evolution, floral development and chemical biosynthesis.</title>
        <authorList>
            <person name="Jiao Y."/>
        </authorList>
    </citation>
    <scope>NUCLEOTIDE SEQUENCE [LARGE SCALE GENOMIC DNA]</scope>
    <source>
        <strain evidence="5">IBCAS-2021</strain>
        <tissue evidence="5">Leaf</tissue>
    </source>
</reference>
<comment type="similarity">
    <text evidence="1">Belongs to the glycosyl hydrolase 31 family.</text>
</comment>
<dbReference type="NCBIfam" id="NF007746">
    <property type="entry name" value="PRK10426.1"/>
    <property type="match status" value="1"/>
</dbReference>
<dbReference type="GO" id="GO:0005975">
    <property type="term" value="P:carbohydrate metabolic process"/>
    <property type="evidence" value="ECO:0007669"/>
    <property type="project" value="InterPro"/>
</dbReference>
<protein>
    <recommendedName>
        <fullName evidence="7">Alpha-glucosidase</fullName>
    </recommendedName>
</protein>
<organism evidence="5 6">
    <name type="scientific">Aristolochia fimbriata</name>
    <name type="common">White veined hardy Dutchman's pipe vine</name>
    <dbReference type="NCBI Taxonomy" id="158543"/>
    <lineage>
        <taxon>Eukaryota</taxon>
        <taxon>Viridiplantae</taxon>
        <taxon>Streptophyta</taxon>
        <taxon>Embryophyta</taxon>
        <taxon>Tracheophyta</taxon>
        <taxon>Spermatophyta</taxon>
        <taxon>Magnoliopsida</taxon>
        <taxon>Magnoliidae</taxon>
        <taxon>Piperales</taxon>
        <taxon>Aristolochiaceae</taxon>
        <taxon>Aristolochia</taxon>
    </lineage>
</organism>
<dbReference type="SUPFAM" id="SSF74650">
    <property type="entry name" value="Galactose mutarotase-like"/>
    <property type="match status" value="1"/>
</dbReference>
<dbReference type="Gene3D" id="2.60.40.1760">
    <property type="entry name" value="glycosyl hydrolase (family 31)"/>
    <property type="match status" value="1"/>
</dbReference>
<dbReference type="GO" id="GO:0004553">
    <property type="term" value="F:hydrolase activity, hydrolyzing O-glycosyl compounds"/>
    <property type="evidence" value="ECO:0007669"/>
    <property type="project" value="InterPro"/>
</dbReference>
<dbReference type="Gene3D" id="3.20.20.80">
    <property type="entry name" value="Glycosidases"/>
    <property type="match status" value="1"/>
</dbReference>
<keyword evidence="6" id="KW-1185">Reference proteome</keyword>
<dbReference type="InterPro" id="IPR000322">
    <property type="entry name" value="Glyco_hydro_31_TIM"/>
</dbReference>
<comment type="caution">
    <text evidence="5">The sequence shown here is derived from an EMBL/GenBank/DDBJ whole genome shotgun (WGS) entry which is preliminary data.</text>
</comment>
<evidence type="ECO:0008006" key="7">
    <source>
        <dbReference type="Google" id="ProtNLM"/>
    </source>
</evidence>
<dbReference type="Pfam" id="PF01055">
    <property type="entry name" value="Glyco_hydro_31_2nd"/>
    <property type="match status" value="1"/>
</dbReference>
<feature type="region of interest" description="Disordered" evidence="2">
    <location>
        <begin position="82"/>
        <end position="129"/>
    </location>
</feature>
<dbReference type="CDD" id="cd06594">
    <property type="entry name" value="GH31_glucosidase_YihQ"/>
    <property type="match status" value="1"/>
</dbReference>
<feature type="domain" description="Glycosyl hydrolase family 31 C-terminal" evidence="4">
    <location>
        <begin position="1184"/>
        <end position="1282"/>
    </location>
</feature>
<dbReference type="EMBL" id="JAINDJ010000003">
    <property type="protein sequence ID" value="KAG9454902.1"/>
    <property type="molecule type" value="Genomic_DNA"/>
</dbReference>
<evidence type="ECO:0000256" key="1">
    <source>
        <dbReference type="ARBA" id="ARBA00007806"/>
    </source>
</evidence>
<dbReference type="Proteomes" id="UP000825729">
    <property type="component" value="Unassembled WGS sequence"/>
</dbReference>
<dbReference type="SUPFAM" id="SSF51445">
    <property type="entry name" value="(Trans)glycosidases"/>
    <property type="match status" value="1"/>
</dbReference>
<accession>A0AAV7F4L0</accession>
<dbReference type="Pfam" id="PF21365">
    <property type="entry name" value="Glyco_hydro_31_3rd"/>
    <property type="match status" value="1"/>
</dbReference>
<evidence type="ECO:0000256" key="2">
    <source>
        <dbReference type="SAM" id="MobiDB-lite"/>
    </source>
</evidence>
<evidence type="ECO:0000259" key="4">
    <source>
        <dbReference type="Pfam" id="PF21365"/>
    </source>
</evidence>
<feature type="domain" description="Glycoside hydrolase family 31 TIM barrel" evidence="3">
    <location>
        <begin position="851"/>
        <end position="1154"/>
    </location>
</feature>
<evidence type="ECO:0000313" key="6">
    <source>
        <dbReference type="Proteomes" id="UP000825729"/>
    </source>
</evidence>
<dbReference type="InterPro" id="IPR048395">
    <property type="entry name" value="Glyco_hydro_31_C"/>
</dbReference>
<dbReference type="InterPro" id="IPR004158">
    <property type="entry name" value="DUF247_pln"/>
</dbReference>
<dbReference type="PANTHER" id="PTHR46959">
    <property type="entry name" value="SULFOQUINOVOSIDASE"/>
    <property type="match status" value="1"/>
</dbReference>